<organism evidence="4 5">
    <name type="scientific">Lacunisphaera limnophila</name>
    <dbReference type="NCBI Taxonomy" id="1838286"/>
    <lineage>
        <taxon>Bacteria</taxon>
        <taxon>Pseudomonadati</taxon>
        <taxon>Verrucomicrobiota</taxon>
        <taxon>Opitutia</taxon>
        <taxon>Opitutales</taxon>
        <taxon>Opitutaceae</taxon>
        <taxon>Lacunisphaera</taxon>
    </lineage>
</organism>
<feature type="signal peptide" evidence="2">
    <location>
        <begin position="1"/>
        <end position="25"/>
    </location>
</feature>
<protein>
    <submittedName>
        <fullName evidence="4">Carboxylesterase NlhH</fullName>
        <ecNumber evidence="4">3.1.1.1</ecNumber>
    </submittedName>
</protein>
<dbReference type="EC" id="3.1.1.1" evidence="4"/>
<dbReference type="InterPro" id="IPR050300">
    <property type="entry name" value="GDXG_lipolytic_enzyme"/>
</dbReference>
<dbReference type="AlphaFoldDB" id="A0A1D8ATL5"/>
<evidence type="ECO:0000313" key="5">
    <source>
        <dbReference type="Proteomes" id="UP000095228"/>
    </source>
</evidence>
<dbReference type="PANTHER" id="PTHR48081">
    <property type="entry name" value="AB HYDROLASE SUPERFAMILY PROTEIN C4A8.06C"/>
    <property type="match status" value="1"/>
</dbReference>
<accession>A0A1D8ATL5</accession>
<dbReference type="GO" id="GO:0003700">
    <property type="term" value="F:DNA-binding transcription factor activity"/>
    <property type="evidence" value="ECO:0007669"/>
    <property type="project" value="InterPro"/>
</dbReference>
<dbReference type="GO" id="GO:0003677">
    <property type="term" value="F:DNA binding"/>
    <property type="evidence" value="ECO:0007669"/>
    <property type="project" value="InterPro"/>
</dbReference>
<dbReference type="OrthoDB" id="24847at2"/>
<dbReference type="RefSeq" id="WP_069961506.1">
    <property type="nucleotide sequence ID" value="NZ_CP016094.1"/>
</dbReference>
<evidence type="ECO:0000259" key="3">
    <source>
        <dbReference type="PROSITE" id="PS51062"/>
    </source>
</evidence>
<dbReference type="Pfam" id="PF07859">
    <property type="entry name" value="Abhydrolase_3"/>
    <property type="match status" value="1"/>
</dbReference>
<feature type="domain" description="Runt" evidence="3">
    <location>
        <begin position="1"/>
        <end position="42"/>
    </location>
</feature>
<dbReference type="InterPro" id="IPR013524">
    <property type="entry name" value="Runt_dom"/>
</dbReference>
<dbReference type="EMBL" id="CP016094">
    <property type="protein sequence ID" value="AOS44233.1"/>
    <property type="molecule type" value="Genomic_DNA"/>
</dbReference>
<dbReference type="InterPro" id="IPR029058">
    <property type="entry name" value="AB_hydrolase_fold"/>
</dbReference>
<dbReference type="STRING" id="1838286.Verru16b_01294"/>
<name>A0A1D8ATL5_9BACT</name>
<dbReference type="Gene3D" id="3.40.50.1820">
    <property type="entry name" value="alpha/beta hydrolase"/>
    <property type="match status" value="1"/>
</dbReference>
<dbReference type="Proteomes" id="UP000095228">
    <property type="component" value="Chromosome"/>
</dbReference>
<dbReference type="GO" id="GO:0106435">
    <property type="term" value="F:carboxylesterase activity"/>
    <property type="evidence" value="ECO:0007669"/>
    <property type="project" value="UniProtKB-EC"/>
</dbReference>
<reference evidence="4 5" key="1">
    <citation type="submission" date="2016-06" db="EMBL/GenBank/DDBJ databases">
        <title>Three novel species with peptidoglycan cell walls form the new genus Lacunisphaera gen. nov. in the family Opitutaceae of the verrucomicrobial subdivision 4.</title>
        <authorList>
            <person name="Rast P."/>
            <person name="Gloeckner I."/>
            <person name="Jogler M."/>
            <person name="Boedeker C."/>
            <person name="Jeske O."/>
            <person name="Wiegand S."/>
            <person name="Reinhardt R."/>
            <person name="Schumann P."/>
            <person name="Rohde M."/>
            <person name="Spring S."/>
            <person name="Gloeckner F.O."/>
            <person name="Jogler C."/>
        </authorList>
    </citation>
    <scope>NUCLEOTIDE SEQUENCE [LARGE SCALE GENOMIC DNA]</scope>
    <source>
        <strain evidence="4 5">IG16b</strain>
    </source>
</reference>
<gene>
    <name evidence="4" type="primary">nlhH_2</name>
    <name evidence="4" type="ORF">Verru16b_01294</name>
</gene>
<evidence type="ECO:0000256" key="1">
    <source>
        <dbReference type="ARBA" id="ARBA00022801"/>
    </source>
</evidence>
<evidence type="ECO:0000313" key="4">
    <source>
        <dbReference type="EMBL" id="AOS44233.1"/>
    </source>
</evidence>
<evidence type="ECO:0000256" key="2">
    <source>
        <dbReference type="SAM" id="SignalP"/>
    </source>
</evidence>
<keyword evidence="5" id="KW-1185">Reference proteome</keyword>
<keyword evidence="2" id="KW-0732">Signal</keyword>
<proteinExistence type="predicted"/>
<sequence>MKNSLRGIVLPLTLVVTLLPANLAAADQTYAVTLDQPVHGRFSVDPALPADGRYPAGTVVTITTQPDTGYTLDAGYYSVPGRWGAMYHESPTPVFSVVIDQDKHLGASFIEAAAVAHVTVRDNIVYAQPGKKPLKYDVFSPVGAKNRPIIVIIHGGGWTTNDEDVMRGLARELTRGGQFVVASIDYRWAGKADGDATANSMVNLIEDCYGAIAHIREHAADYGGDPTRIGVTGDSAGGHLSASVSLMVERIGTRGFGREPGVFEFKPTYVPAGKSVAELKAEMLVAIRAAAPSYGVFAGAWLKADPENPAADASWDQAVQPLHAIPAATGRAVPQYLTRGTRDPLITDAMVTEFMDALVKAGQRVQYVQVGGAEHAFFDWKPDAKTKATFAEHGVYYAAEMKAFFASVLQP</sequence>
<feature type="chain" id="PRO_5009105220" evidence="2">
    <location>
        <begin position="26"/>
        <end position="411"/>
    </location>
</feature>
<dbReference type="PROSITE" id="PS51062">
    <property type="entry name" value="RUNT"/>
    <property type="match status" value="1"/>
</dbReference>
<dbReference type="SUPFAM" id="SSF53474">
    <property type="entry name" value="alpha/beta-Hydrolases"/>
    <property type="match status" value="1"/>
</dbReference>
<dbReference type="InterPro" id="IPR013094">
    <property type="entry name" value="AB_hydrolase_3"/>
</dbReference>
<dbReference type="KEGG" id="obg:Verru16b_01294"/>
<keyword evidence="1 4" id="KW-0378">Hydrolase</keyword>